<sequence>MLSILLLSSLAAAGHLTSTTTTTRPTGKPTIAPNCKVASYIPPPPEPPQSKVYKCKGPSGDFTSTFTRAYTWPPPRRTRPGVEDDSGVHTLLLTRAVVVEAEEEEEEEEEWSTAASGKLEGA</sequence>
<feature type="region of interest" description="Disordered" evidence="1">
    <location>
        <begin position="66"/>
        <end position="88"/>
    </location>
</feature>
<reference evidence="2" key="1">
    <citation type="submission" date="2014-12" db="EMBL/GenBank/DDBJ databases">
        <title>Genome Sequence of Valsa Canker Pathogens Uncovers a Specific Adaption of Colonization on Woody Bark.</title>
        <authorList>
            <person name="Yin Z."/>
            <person name="Liu H."/>
            <person name="Gao X."/>
            <person name="Li Z."/>
            <person name="Song N."/>
            <person name="Ke X."/>
            <person name="Dai Q."/>
            <person name="Wu Y."/>
            <person name="Sun Y."/>
            <person name="Xu J.-R."/>
            <person name="Kang Z.K."/>
            <person name="Wang L."/>
            <person name="Huang L."/>
        </authorList>
    </citation>
    <scope>NUCLEOTIDE SEQUENCE [LARGE SCALE GENOMIC DNA]</scope>
    <source>
        <strain evidence="2">03-8</strain>
    </source>
</reference>
<proteinExistence type="predicted"/>
<dbReference type="OrthoDB" id="10605642at2759"/>
<feature type="region of interest" description="Disordered" evidence="1">
    <location>
        <begin position="100"/>
        <end position="122"/>
    </location>
</feature>
<evidence type="ECO:0000313" key="3">
    <source>
        <dbReference type="Proteomes" id="UP000078559"/>
    </source>
</evidence>
<protein>
    <submittedName>
        <fullName evidence="2">Uncharacterized protein</fullName>
    </submittedName>
</protein>
<evidence type="ECO:0000313" key="2">
    <source>
        <dbReference type="EMBL" id="KUI73877.1"/>
    </source>
</evidence>
<keyword evidence="3" id="KW-1185">Reference proteome</keyword>
<dbReference type="EMBL" id="CM003108">
    <property type="protein sequence ID" value="KUI73877.1"/>
    <property type="molecule type" value="Genomic_DNA"/>
</dbReference>
<evidence type="ECO:0000256" key="1">
    <source>
        <dbReference type="SAM" id="MobiDB-lite"/>
    </source>
</evidence>
<feature type="compositionally biased region" description="Acidic residues" evidence="1">
    <location>
        <begin position="100"/>
        <end position="111"/>
    </location>
</feature>
<accession>A0A194WC03</accession>
<organism evidence="2 3">
    <name type="scientific">Cytospora mali</name>
    <name type="common">Apple Valsa canker fungus</name>
    <name type="synonym">Valsa mali</name>
    <dbReference type="NCBI Taxonomy" id="578113"/>
    <lineage>
        <taxon>Eukaryota</taxon>
        <taxon>Fungi</taxon>
        <taxon>Dikarya</taxon>
        <taxon>Ascomycota</taxon>
        <taxon>Pezizomycotina</taxon>
        <taxon>Sordariomycetes</taxon>
        <taxon>Sordariomycetidae</taxon>
        <taxon>Diaporthales</taxon>
        <taxon>Cytosporaceae</taxon>
        <taxon>Cytospora</taxon>
    </lineage>
</organism>
<gene>
    <name evidence="2" type="ORF">VM1G_09542</name>
</gene>
<dbReference type="AlphaFoldDB" id="A0A194WC03"/>
<dbReference type="Proteomes" id="UP000078559">
    <property type="component" value="Chromosome 11"/>
</dbReference>
<name>A0A194WC03_CYTMA</name>